<dbReference type="Pfam" id="PF20237">
    <property type="entry name" value="DUF6594"/>
    <property type="match status" value="1"/>
</dbReference>
<dbReference type="InterPro" id="IPR046529">
    <property type="entry name" value="DUF6594"/>
</dbReference>
<dbReference type="GO" id="GO:0005730">
    <property type="term" value="C:nucleolus"/>
    <property type="evidence" value="ECO:0007669"/>
    <property type="project" value="TreeGrafter"/>
</dbReference>
<evidence type="ECO:0000259" key="2">
    <source>
        <dbReference type="Pfam" id="PF20237"/>
    </source>
</evidence>
<reference evidence="3" key="1">
    <citation type="submission" date="2022-07" db="EMBL/GenBank/DDBJ databases">
        <title>Draft genome sequence of Zalerion maritima ATCC 34329, a (micro)plastics degrading marine fungus.</title>
        <authorList>
            <person name="Paco A."/>
            <person name="Goncalves M.F.M."/>
            <person name="Rocha-Santos T.A.P."/>
            <person name="Alves A."/>
        </authorList>
    </citation>
    <scope>NUCLEOTIDE SEQUENCE</scope>
    <source>
        <strain evidence="3">ATCC 34329</strain>
    </source>
</reference>
<dbReference type="EMBL" id="JAKWBI020000057">
    <property type="protein sequence ID" value="KAJ2904306.1"/>
    <property type="molecule type" value="Genomic_DNA"/>
</dbReference>
<evidence type="ECO:0000313" key="3">
    <source>
        <dbReference type="EMBL" id="KAJ2904306.1"/>
    </source>
</evidence>
<dbReference type="PANTHER" id="PTHR13282:SF6">
    <property type="entry name" value="PROTEIN FAM32A"/>
    <property type="match status" value="1"/>
</dbReference>
<evidence type="ECO:0000313" key="4">
    <source>
        <dbReference type="Proteomes" id="UP001201980"/>
    </source>
</evidence>
<dbReference type="PANTHER" id="PTHR13282">
    <property type="entry name" value="PROTEIN FAM32A"/>
    <property type="match status" value="1"/>
</dbReference>
<sequence>MDGHEPRFSRFSPIRGAERSRALVPPGRDLQDEIVVREERLAKIDERAKSSSGFEGVSSSLREDGHDDRKKALKELTGLLKQYIYRVNNFPDEYPVNCSQVLDKVEAEFITKKLDLIAVVTKPRSPLRKIWDSSESMRTWKLLKSKEVESSKSTSYHSTGAMETTVYVLSVGPIDKLGIITAFIIAFTALVAVASVARPFEVLAGTAALTRRTFLDGFRGYWLIVVIAEVAQFDVYLAKQWVTFAMPSDDEFVVSGGPLRLKGGKIEKRKKKKKNKDKTKEGENALANALSTGQDRAISGELIEGEDAEVKERREKKKKKRREGSVDEGEGGGETGEKQEDDEDMDSYKTEAERKLEEAQRKKVCSDQPTNQPTTHPEREHIAHGRDKTSRGKDTDFPSPTQLLKLAEQPGARPELLKTHKQRVEELNTYLSKLSEHHDMPKIGPG</sequence>
<accession>A0AAD5WV65</accession>
<gene>
    <name evidence="3" type="ORF">MKZ38_008365</name>
</gene>
<comment type="caution">
    <text evidence="3">The sequence shown here is derived from an EMBL/GenBank/DDBJ whole genome shotgun (WGS) entry which is preliminary data.</text>
</comment>
<dbReference type="InterPro" id="IPR013865">
    <property type="entry name" value="FAM32A"/>
</dbReference>
<feature type="compositionally biased region" description="Basic and acidic residues" evidence="1">
    <location>
        <begin position="346"/>
        <end position="365"/>
    </location>
</feature>
<proteinExistence type="predicted"/>
<evidence type="ECO:0000256" key="1">
    <source>
        <dbReference type="SAM" id="MobiDB-lite"/>
    </source>
</evidence>
<name>A0AAD5WV65_9PEZI</name>
<dbReference type="AlphaFoldDB" id="A0AAD5WV65"/>
<dbReference type="Proteomes" id="UP001201980">
    <property type="component" value="Unassembled WGS sequence"/>
</dbReference>
<keyword evidence="4" id="KW-1185">Reference proteome</keyword>
<organism evidence="3 4">
    <name type="scientific">Zalerion maritima</name>
    <dbReference type="NCBI Taxonomy" id="339359"/>
    <lineage>
        <taxon>Eukaryota</taxon>
        <taxon>Fungi</taxon>
        <taxon>Dikarya</taxon>
        <taxon>Ascomycota</taxon>
        <taxon>Pezizomycotina</taxon>
        <taxon>Sordariomycetes</taxon>
        <taxon>Lulworthiomycetidae</taxon>
        <taxon>Lulworthiales</taxon>
        <taxon>Lulworthiaceae</taxon>
        <taxon>Zalerion</taxon>
    </lineage>
</organism>
<feature type="region of interest" description="Disordered" evidence="1">
    <location>
        <begin position="265"/>
        <end position="421"/>
    </location>
</feature>
<feature type="compositionally biased region" description="Basic residues" evidence="1">
    <location>
        <begin position="267"/>
        <end position="277"/>
    </location>
</feature>
<protein>
    <recommendedName>
        <fullName evidence="2">DUF6594 domain-containing protein</fullName>
    </recommendedName>
</protein>
<feature type="compositionally biased region" description="Basic and acidic residues" evidence="1">
    <location>
        <begin position="376"/>
        <end position="396"/>
    </location>
</feature>
<feature type="domain" description="DUF6594" evidence="2">
    <location>
        <begin position="29"/>
        <end position="209"/>
    </location>
</feature>